<proteinExistence type="predicted"/>
<keyword evidence="1" id="KW-0808">Transferase</keyword>
<sequence>MVTTNTLSVDLSDQLQHLLDECKLYDQATPCVQLDIKINLFKEMPCYLIELENDKPIAICSIMAINTFEGEIAIAVLPQKRNQGLAKTLKNRAKQILSEYGYKQMLYVNNENSASGKQFIEQLQIPFHHTEYTLEYDQAHQATRASRLLVTRANERDAYKVTNISVDAFGDEYEIAYPFIEACFQNPTRTIYLGQLSYEPICTLIVGFENNTYFINGLAVLKSHQGKGYGKEFLQEVIYNLSQNSHDIIIDVDNTNLTAYQLYKKTGFKEKSVTGYYVEKF</sequence>
<evidence type="ECO:0000259" key="3">
    <source>
        <dbReference type="PROSITE" id="PS51186"/>
    </source>
</evidence>
<protein>
    <submittedName>
        <fullName evidence="4">GNAT family N-acetyltransferase</fullName>
    </submittedName>
</protein>
<dbReference type="CDD" id="cd04301">
    <property type="entry name" value="NAT_SF"/>
    <property type="match status" value="2"/>
</dbReference>
<gene>
    <name evidence="4" type="ORF">QE109_04365</name>
</gene>
<dbReference type="Pfam" id="PF00583">
    <property type="entry name" value="Acetyltransf_1"/>
    <property type="match status" value="2"/>
</dbReference>
<dbReference type="Proteomes" id="UP001158045">
    <property type="component" value="Unassembled WGS sequence"/>
</dbReference>
<organism evidence="4 5">
    <name type="scientific">Fusibacter bizertensis</name>
    <dbReference type="NCBI Taxonomy" id="1488331"/>
    <lineage>
        <taxon>Bacteria</taxon>
        <taxon>Bacillati</taxon>
        <taxon>Bacillota</taxon>
        <taxon>Clostridia</taxon>
        <taxon>Eubacteriales</taxon>
        <taxon>Eubacteriales Family XII. Incertae Sedis</taxon>
        <taxon>Fusibacter</taxon>
    </lineage>
</organism>
<reference evidence="4 5" key="1">
    <citation type="submission" date="2023-04" db="EMBL/GenBank/DDBJ databases">
        <title>Fusibacter bizertensis strain WBS, isolated from littoral bottom sediments of the Arctic seas - biochemical and genomic analysis.</title>
        <authorList>
            <person name="Brioukhanov A.L."/>
        </authorList>
    </citation>
    <scope>NUCLEOTIDE SEQUENCE [LARGE SCALE GENOMIC DNA]</scope>
    <source>
        <strain evidence="4 5">WBS</strain>
    </source>
</reference>
<keyword evidence="5" id="KW-1185">Reference proteome</keyword>
<dbReference type="InterPro" id="IPR050680">
    <property type="entry name" value="YpeA/RimI_acetyltransf"/>
</dbReference>
<dbReference type="RefSeq" id="WP_281093180.1">
    <property type="nucleotide sequence ID" value="NZ_JARYZI010000002.1"/>
</dbReference>
<dbReference type="InterPro" id="IPR016181">
    <property type="entry name" value="Acyl_CoA_acyltransferase"/>
</dbReference>
<evidence type="ECO:0000313" key="4">
    <source>
        <dbReference type="EMBL" id="MDH8677368.1"/>
    </source>
</evidence>
<keyword evidence="2" id="KW-0012">Acyltransferase</keyword>
<dbReference type="EMBL" id="JARYZI010000002">
    <property type="protein sequence ID" value="MDH8677368.1"/>
    <property type="molecule type" value="Genomic_DNA"/>
</dbReference>
<feature type="domain" description="N-acetyltransferase" evidence="3">
    <location>
        <begin position="148"/>
        <end position="281"/>
    </location>
</feature>
<feature type="domain" description="N-acetyltransferase" evidence="3">
    <location>
        <begin position="2"/>
        <end position="139"/>
    </location>
</feature>
<evidence type="ECO:0000313" key="5">
    <source>
        <dbReference type="Proteomes" id="UP001158045"/>
    </source>
</evidence>
<dbReference type="PROSITE" id="PS51186">
    <property type="entry name" value="GNAT"/>
    <property type="match status" value="2"/>
</dbReference>
<dbReference type="InterPro" id="IPR000182">
    <property type="entry name" value="GNAT_dom"/>
</dbReference>
<evidence type="ECO:0000256" key="1">
    <source>
        <dbReference type="ARBA" id="ARBA00022679"/>
    </source>
</evidence>
<accession>A0ABT6NAC8</accession>
<evidence type="ECO:0000256" key="2">
    <source>
        <dbReference type="ARBA" id="ARBA00023315"/>
    </source>
</evidence>
<name>A0ABT6NAC8_9FIRM</name>
<dbReference type="PANTHER" id="PTHR43420">
    <property type="entry name" value="ACETYLTRANSFERASE"/>
    <property type="match status" value="1"/>
</dbReference>
<dbReference type="SUPFAM" id="SSF55729">
    <property type="entry name" value="Acyl-CoA N-acyltransferases (Nat)"/>
    <property type="match status" value="2"/>
</dbReference>
<comment type="caution">
    <text evidence="4">The sequence shown here is derived from an EMBL/GenBank/DDBJ whole genome shotgun (WGS) entry which is preliminary data.</text>
</comment>
<dbReference type="Gene3D" id="3.40.630.30">
    <property type="match status" value="2"/>
</dbReference>